<organism evidence="2 3">
    <name type="scientific">Vulcanisaeta distributa (strain DSM 14429 / JCM 11212 / NBRC 100878 / IC-017)</name>
    <dbReference type="NCBI Taxonomy" id="572478"/>
    <lineage>
        <taxon>Archaea</taxon>
        <taxon>Thermoproteota</taxon>
        <taxon>Thermoprotei</taxon>
        <taxon>Thermoproteales</taxon>
        <taxon>Thermoproteaceae</taxon>
        <taxon>Vulcanisaeta</taxon>
    </lineage>
</organism>
<keyword evidence="3" id="KW-1185">Reference proteome</keyword>
<dbReference type="Proteomes" id="UP000006681">
    <property type="component" value="Chromosome"/>
</dbReference>
<keyword evidence="1" id="KW-0175">Coiled coil</keyword>
<feature type="coiled-coil region" evidence="1">
    <location>
        <begin position="3"/>
        <end position="51"/>
    </location>
</feature>
<evidence type="ECO:0000256" key="1">
    <source>
        <dbReference type="SAM" id="Coils"/>
    </source>
</evidence>
<dbReference type="eggNOG" id="arCOG00385">
    <property type="taxonomic scope" value="Archaea"/>
</dbReference>
<reference evidence="2 3" key="1">
    <citation type="journal article" date="2010" name="Stand. Genomic Sci.">
        <title>Complete genome sequence of Vulcanisaeta distributa type strain (IC-017).</title>
        <authorList>
            <person name="Mavromatis K."/>
            <person name="Sikorski J."/>
            <person name="Pabst E."/>
            <person name="Teshima H."/>
            <person name="Lapidus A."/>
            <person name="Lucas S."/>
            <person name="Nolan M."/>
            <person name="Glavina Del Rio T."/>
            <person name="Cheng J.F."/>
            <person name="Bruce D."/>
            <person name="Goodwin L."/>
            <person name="Pitluck S."/>
            <person name="Liolios K."/>
            <person name="Ivanova N."/>
            <person name="Mikhailova N."/>
            <person name="Pati A."/>
            <person name="Chen A."/>
            <person name="Palaniappan K."/>
            <person name="Land M."/>
            <person name="Hauser L."/>
            <person name="Chang Y.J."/>
            <person name="Jeffries C.D."/>
            <person name="Rohde M."/>
            <person name="Spring S."/>
            <person name="Goker M."/>
            <person name="Wirth R."/>
            <person name="Woyke T."/>
            <person name="Bristow J."/>
            <person name="Eisen J.A."/>
            <person name="Markowitz V."/>
            <person name="Hugenholtz P."/>
            <person name="Klenk H.P."/>
            <person name="Kyrpides N.C."/>
        </authorList>
    </citation>
    <scope>NUCLEOTIDE SEQUENCE [LARGE SCALE GENOMIC DNA]</scope>
    <source>
        <strain evidence="3">DSM 14429 / JCM 11212 / NBRC 100878 / IC-017</strain>
    </source>
</reference>
<dbReference type="Gene3D" id="1.20.5.400">
    <property type="match status" value="1"/>
</dbReference>
<reference evidence="3" key="2">
    <citation type="journal article" date="2010" name="Stand. Genomic Sci.">
        <title>Complete genome sequence of Vulcanisaeta distributa type strain (IC-017T).</title>
        <authorList>
            <person name="Mavromatis K."/>
            <person name="Sikorski J."/>
            <person name="Pabst E."/>
            <person name="Teshima H."/>
            <person name="Lapidus A."/>
            <person name="Lucas S."/>
            <person name="Nolan M."/>
            <person name="Glavina Del Rio T."/>
            <person name="Cheng J."/>
            <person name="Bruce D."/>
            <person name="Goodwin L."/>
            <person name="Pitluck S."/>
            <person name="Liolios K."/>
            <person name="Ivanova N."/>
            <person name="Mikhailova N."/>
            <person name="Pati A."/>
            <person name="Chen A."/>
            <person name="Palaniappan K."/>
            <person name="Land M."/>
            <person name="Hauser L."/>
            <person name="Chang Y."/>
            <person name="Jeffries C."/>
            <person name="Rohde M."/>
            <person name="Spring S."/>
            <person name="Goker M."/>
            <person name="Wirth R."/>
            <person name="Woyke T."/>
            <person name="Bristow J."/>
            <person name="Eisen J."/>
            <person name="Markowitz V."/>
            <person name="Hugenholtz P."/>
            <person name="Klenk H."/>
            <person name="Kyrpides N."/>
        </authorList>
    </citation>
    <scope>NUCLEOTIDE SEQUENCE [LARGE SCALE GENOMIC DNA]</scope>
    <source>
        <strain evidence="3">DSM 14429 / JCM 11212 / NBRC 100878 / IC-017</strain>
    </source>
</reference>
<evidence type="ECO:0000313" key="3">
    <source>
        <dbReference type="Proteomes" id="UP000006681"/>
    </source>
</evidence>
<dbReference type="AlphaFoldDB" id="E1QV79"/>
<proteinExistence type="predicted"/>
<dbReference type="KEGG" id="vdi:Vdis_0610"/>
<sequence>MRLNALKMNYTVLKTQYSQLEINYTTLQAQYNQLQSQYRQLQSEYSSLMANYTGIINTLSSFKSMAKPTLYYFQSGEVGSFILFLNITNPTSEPMNLTMEVYVGPPLSTDLITLSAIIYAPPNTTLALPLMLALYNSSALEFTGFEWSGGFSGFYSLSMFTRMNLTITILTNKLTNLGLAGVTYNTSIVTALPVNKPFGYAIAYPSSSGMTIYLDNPLPNPIVINSYTVYAYNNTVLVSCKVGTSPTINSTTLTEGLDLPTQSINYSYFSTLVITPNGPVEQTISLGAISCSNNFVFPSSIAQMPYGYVVLNTNIGNITIPLLPGYGWWFS</sequence>
<protein>
    <submittedName>
        <fullName evidence="2">Uncharacterized protein</fullName>
    </submittedName>
</protein>
<dbReference type="EMBL" id="CP002100">
    <property type="protein sequence ID" value="ADN50006.1"/>
    <property type="molecule type" value="Genomic_DNA"/>
</dbReference>
<name>E1QV79_VULDI</name>
<gene>
    <name evidence="2" type="ordered locus">Vdis_0610</name>
</gene>
<evidence type="ECO:0000313" key="2">
    <source>
        <dbReference type="EMBL" id="ADN50006.1"/>
    </source>
</evidence>
<accession>E1QV79</accession>
<dbReference type="HOGENOM" id="CLU_945345_0_0_2"/>
<dbReference type="STRING" id="572478.Vdis_0610"/>